<feature type="transmembrane region" description="Helical" evidence="1">
    <location>
        <begin position="103"/>
        <end position="122"/>
    </location>
</feature>
<evidence type="ECO:0000313" key="3">
    <source>
        <dbReference type="Proteomes" id="UP001597419"/>
    </source>
</evidence>
<gene>
    <name evidence="2" type="ORF">ACFSYJ_23170</name>
</gene>
<dbReference type="Proteomes" id="UP001597419">
    <property type="component" value="Unassembled WGS sequence"/>
</dbReference>
<name>A0ABW5GL09_9PSEU</name>
<keyword evidence="3" id="KW-1185">Reference proteome</keyword>
<dbReference type="EMBL" id="JBHUKU010000013">
    <property type="protein sequence ID" value="MFD2461525.1"/>
    <property type="molecule type" value="Genomic_DNA"/>
</dbReference>
<organism evidence="2 3">
    <name type="scientific">Amycolatopsis samaneae</name>
    <dbReference type="NCBI Taxonomy" id="664691"/>
    <lineage>
        <taxon>Bacteria</taxon>
        <taxon>Bacillati</taxon>
        <taxon>Actinomycetota</taxon>
        <taxon>Actinomycetes</taxon>
        <taxon>Pseudonocardiales</taxon>
        <taxon>Pseudonocardiaceae</taxon>
        <taxon>Amycolatopsis</taxon>
    </lineage>
</organism>
<feature type="transmembrane region" description="Helical" evidence="1">
    <location>
        <begin position="47"/>
        <end position="67"/>
    </location>
</feature>
<keyword evidence="1" id="KW-0812">Transmembrane</keyword>
<sequence>MRAARLVALVLVGLGVVAYCSWPLEFLVTTGVSPLHDPVGDLLTGHPLFRGAQVVAGSAFLLAGPPLVRLAPVHWTGRLTAGSVSLFGALVFAYALYPGSVAISLLTNITFVVGSCSLVLWWPPGWRESAIIGLVLVVLTWLAVLVAGSLGPEHFAGLATRAQHVVRAAQLVLGALYVLRVTPASRYVPRAG</sequence>
<accession>A0ABW5GL09</accession>
<evidence type="ECO:0000313" key="2">
    <source>
        <dbReference type="EMBL" id="MFD2461525.1"/>
    </source>
</evidence>
<keyword evidence="1" id="KW-0472">Membrane</keyword>
<proteinExistence type="predicted"/>
<evidence type="ECO:0008006" key="4">
    <source>
        <dbReference type="Google" id="ProtNLM"/>
    </source>
</evidence>
<keyword evidence="1" id="KW-1133">Transmembrane helix</keyword>
<comment type="caution">
    <text evidence="2">The sequence shown here is derived from an EMBL/GenBank/DDBJ whole genome shotgun (WGS) entry which is preliminary data.</text>
</comment>
<dbReference type="RefSeq" id="WP_345404561.1">
    <property type="nucleotide sequence ID" value="NZ_BAABHG010000016.1"/>
</dbReference>
<protein>
    <recommendedName>
        <fullName evidence="4">DUF998 domain-containing protein</fullName>
    </recommendedName>
</protein>
<feature type="transmembrane region" description="Helical" evidence="1">
    <location>
        <begin position="79"/>
        <end position="97"/>
    </location>
</feature>
<feature type="transmembrane region" description="Helical" evidence="1">
    <location>
        <begin position="129"/>
        <end position="150"/>
    </location>
</feature>
<evidence type="ECO:0000256" key="1">
    <source>
        <dbReference type="SAM" id="Phobius"/>
    </source>
</evidence>
<reference evidence="3" key="1">
    <citation type="journal article" date="2019" name="Int. J. Syst. Evol. Microbiol.">
        <title>The Global Catalogue of Microorganisms (GCM) 10K type strain sequencing project: providing services to taxonomists for standard genome sequencing and annotation.</title>
        <authorList>
            <consortium name="The Broad Institute Genomics Platform"/>
            <consortium name="The Broad Institute Genome Sequencing Center for Infectious Disease"/>
            <person name="Wu L."/>
            <person name="Ma J."/>
        </authorList>
    </citation>
    <scope>NUCLEOTIDE SEQUENCE [LARGE SCALE GENOMIC DNA]</scope>
    <source>
        <strain evidence="3">CGMCC 4.7643</strain>
    </source>
</reference>